<feature type="domain" description="SHSP" evidence="4">
    <location>
        <begin position="27"/>
        <end position="141"/>
    </location>
</feature>
<proteinExistence type="inferred from homology"/>
<dbReference type="OrthoDB" id="1431247at2759"/>
<dbReference type="Pfam" id="PF00011">
    <property type="entry name" value="HSP20"/>
    <property type="match status" value="1"/>
</dbReference>
<evidence type="ECO:0000256" key="1">
    <source>
        <dbReference type="ARBA" id="ARBA00023016"/>
    </source>
</evidence>
<evidence type="ECO:0000256" key="2">
    <source>
        <dbReference type="PROSITE-ProRule" id="PRU00285"/>
    </source>
</evidence>
<protein>
    <submittedName>
        <fullName evidence="5">Heat shock protein 20</fullName>
    </submittedName>
</protein>
<dbReference type="PANTHER" id="PTHR11527">
    <property type="entry name" value="HEAT-SHOCK PROTEIN 20 FAMILY MEMBER"/>
    <property type="match status" value="1"/>
</dbReference>
<sequence>MWDPFRDFDRLLNRMHSSTLPGFITSTVRGTWVPALDLIEKPDGYKLIADLPGMNREDVSVDIDGTRICIGGNRKALTKEDEGHLTMIAERGSGRFERCLQLPTPLVEDSVKASLKNSVLVVEVKKDEAKTDRTSTPVKIQ</sequence>
<reference evidence="5 6" key="1">
    <citation type="submission" date="2017-03" db="EMBL/GenBank/DDBJ databases">
        <title>An alternative strategy for trypanosome survival in the mammalian bloodstream revealed through genome and transcriptome analysis of the ubiquitous bovine parasite Trypanosoma (Megatrypanum) theileri.</title>
        <authorList>
            <person name="Kelly S."/>
            <person name="Ivens A."/>
            <person name="Mott A."/>
            <person name="O'Neill E."/>
            <person name="Emms D."/>
            <person name="Macleod O."/>
            <person name="Voorheis P."/>
            <person name="Matthews J."/>
            <person name="Matthews K."/>
            <person name="Carrington M."/>
        </authorList>
    </citation>
    <scope>NUCLEOTIDE SEQUENCE [LARGE SCALE GENOMIC DNA]</scope>
    <source>
        <strain evidence="5">Edinburgh</strain>
    </source>
</reference>
<dbReference type="InterPro" id="IPR031107">
    <property type="entry name" value="Small_HSP"/>
</dbReference>
<evidence type="ECO:0000259" key="4">
    <source>
        <dbReference type="PROSITE" id="PS01031"/>
    </source>
</evidence>
<evidence type="ECO:0000313" key="5">
    <source>
        <dbReference type="EMBL" id="ORC93443.1"/>
    </source>
</evidence>
<keyword evidence="1 5" id="KW-0346">Stress response</keyword>
<gene>
    <name evidence="5" type="ORF">TM35_000013200</name>
</gene>
<dbReference type="CDD" id="cd06464">
    <property type="entry name" value="ACD_sHsps-like"/>
    <property type="match status" value="1"/>
</dbReference>
<name>A0A1X0P9Y3_9TRYP</name>
<dbReference type="Gene3D" id="2.60.40.790">
    <property type="match status" value="1"/>
</dbReference>
<dbReference type="RefSeq" id="XP_028887509.1">
    <property type="nucleotide sequence ID" value="XM_029021001.1"/>
</dbReference>
<dbReference type="PROSITE" id="PS01031">
    <property type="entry name" value="SHSP"/>
    <property type="match status" value="1"/>
</dbReference>
<evidence type="ECO:0000313" key="6">
    <source>
        <dbReference type="Proteomes" id="UP000192257"/>
    </source>
</evidence>
<keyword evidence="6" id="KW-1185">Reference proteome</keyword>
<accession>A0A1X0P9Y3</accession>
<dbReference type="InterPro" id="IPR008978">
    <property type="entry name" value="HSP20-like_chaperone"/>
</dbReference>
<dbReference type="Proteomes" id="UP000192257">
    <property type="component" value="Unassembled WGS sequence"/>
</dbReference>
<evidence type="ECO:0000256" key="3">
    <source>
        <dbReference type="RuleBase" id="RU003616"/>
    </source>
</evidence>
<dbReference type="VEuPathDB" id="TriTrypDB:TM35_000013200"/>
<dbReference type="STRING" id="67003.A0A1X0P9Y3"/>
<dbReference type="EMBL" id="NBCO01000001">
    <property type="protein sequence ID" value="ORC93443.1"/>
    <property type="molecule type" value="Genomic_DNA"/>
</dbReference>
<organism evidence="5 6">
    <name type="scientific">Trypanosoma theileri</name>
    <dbReference type="NCBI Taxonomy" id="67003"/>
    <lineage>
        <taxon>Eukaryota</taxon>
        <taxon>Discoba</taxon>
        <taxon>Euglenozoa</taxon>
        <taxon>Kinetoplastea</taxon>
        <taxon>Metakinetoplastina</taxon>
        <taxon>Trypanosomatida</taxon>
        <taxon>Trypanosomatidae</taxon>
        <taxon>Trypanosoma</taxon>
    </lineage>
</organism>
<dbReference type="InterPro" id="IPR002068">
    <property type="entry name" value="A-crystallin/Hsp20_dom"/>
</dbReference>
<comment type="similarity">
    <text evidence="2 3">Belongs to the small heat shock protein (HSP20) family.</text>
</comment>
<comment type="caution">
    <text evidence="5">The sequence shown here is derived from an EMBL/GenBank/DDBJ whole genome shotgun (WGS) entry which is preliminary data.</text>
</comment>
<dbReference type="AlphaFoldDB" id="A0A1X0P9Y3"/>
<dbReference type="SUPFAM" id="SSF49764">
    <property type="entry name" value="HSP20-like chaperones"/>
    <property type="match status" value="1"/>
</dbReference>
<dbReference type="GeneID" id="39980781"/>